<keyword evidence="3" id="KW-1185">Reference proteome</keyword>
<dbReference type="Proteomes" id="UP000053240">
    <property type="component" value="Unassembled WGS sequence"/>
</dbReference>
<feature type="compositionally biased region" description="Basic and acidic residues" evidence="1">
    <location>
        <begin position="10"/>
        <end position="24"/>
    </location>
</feature>
<reference evidence="2 3" key="1">
    <citation type="journal article" date="2015" name="Nat. Commun.">
        <title>Outbred genome sequencing and CRISPR/Cas9 gene editing in butterflies.</title>
        <authorList>
            <person name="Li X."/>
            <person name="Fan D."/>
            <person name="Zhang W."/>
            <person name="Liu G."/>
            <person name="Zhang L."/>
            <person name="Zhao L."/>
            <person name="Fang X."/>
            <person name="Chen L."/>
            <person name="Dong Y."/>
            <person name="Chen Y."/>
            <person name="Ding Y."/>
            <person name="Zhao R."/>
            <person name="Feng M."/>
            <person name="Zhu Y."/>
            <person name="Feng Y."/>
            <person name="Jiang X."/>
            <person name="Zhu D."/>
            <person name="Xiang H."/>
            <person name="Feng X."/>
            <person name="Li S."/>
            <person name="Wang J."/>
            <person name="Zhang G."/>
            <person name="Kronforst M.R."/>
            <person name="Wang W."/>
        </authorList>
    </citation>
    <scope>NUCLEOTIDE SEQUENCE [LARGE SCALE GENOMIC DNA]</scope>
    <source>
        <strain evidence="2">Ya'a_city_454_Pm</strain>
        <tissue evidence="2">Whole body</tissue>
    </source>
</reference>
<accession>A0A0N1ICD8</accession>
<proteinExistence type="predicted"/>
<evidence type="ECO:0000313" key="2">
    <source>
        <dbReference type="EMBL" id="KPJ19522.1"/>
    </source>
</evidence>
<protein>
    <submittedName>
        <fullName evidence="2">Uncharacterized protein</fullName>
    </submittedName>
</protein>
<evidence type="ECO:0000313" key="3">
    <source>
        <dbReference type="Proteomes" id="UP000053240"/>
    </source>
</evidence>
<name>A0A0N1ICD8_PAPMA</name>
<dbReference type="EMBL" id="KQ459895">
    <property type="protein sequence ID" value="KPJ19522.1"/>
    <property type="molecule type" value="Genomic_DNA"/>
</dbReference>
<gene>
    <name evidence="2" type="ORF">RR48_02008</name>
</gene>
<evidence type="ECO:0000256" key="1">
    <source>
        <dbReference type="SAM" id="MobiDB-lite"/>
    </source>
</evidence>
<sequence>MAHATAPKNQELRQARDKNPDSYKHECKTMFDNKNNISTDKWPAGKLSKKCRDKQTRLNLVCFIAKFTSTNYFMSNLDMKEGKTIFCWLFKTRFTSRPHASLVSRLSAATRQINSDRRE</sequence>
<dbReference type="AlphaFoldDB" id="A0A0N1ICD8"/>
<feature type="region of interest" description="Disordered" evidence="1">
    <location>
        <begin position="1"/>
        <end position="24"/>
    </location>
</feature>
<dbReference type="InParanoid" id="A0A0N1ICD8"/>
<organism evidence="2 3">
    <name type="scientific">Papilio machaon</name>
    <name type="common">Old World swallowtail butterfly</name>
    <dbReference type="NCBI Taxonomy" id="76193"/>
    <lineage>
        <taxon>Eukaryota</taxon>
        <taxon>Metazoa</taxon>
        <taxon>Ecdysozoa</taxon>
        <taxon>Arthropoda</taxon>
        <taxon>Hexapoda</taxon>
        <taxon>Insecta</taxon>
        <taxon>Pterygota</taxon>
        <taxon>Neoptera</taxon>
        <taxon>Endopterygota</taxon>
        <taxon>Lepidoptera</taxon>
        <taxon>Glossata</taxon>
        <taxon>Ditrysia</taxon>
        <taxon>Papilionoidea</taxon>
        <taxon>Papilionidae</taxon>
        <taxon>Papilioninae</taxon>
        <taxon>Papilio</taxon>
    </lineage>
</organism>